<proteinExistence type="inferred from homology"/>
<comment type="caution">
    <text evidence="5">The sequence shown here is derived from an EMBL/GenBank/DDBJ whole genome shotgun (WGS) entry which is preliminary data.</text>
</comment>
<gene>
    <name evidence="5" type="ORF">RIMI_LOCUS15633292</name>
</gene>
<dbReference type="Pfam" id="PF00685">
    <property type="entry name" value="Sulfotransfer_1"/>
    <property type="match status" value="1"/>
</dbReference>
<dbReference type="SUPFAM" id="SSF52540">
    <property type="entry name" value="P-loop containing nucleoside triphosphate hydrolases"/>
    <property type="match status" value="1"/>
</dbReference>
<evidence type="ECO:0000256" key="2">
    <source>
        <dbReference type="ARBA" id="ARBA00022679"/>
    </source>
</evidence>
<evidence type="ECO:0000256" key="3">
    <source>
        <dbReference type="RuleBase" id="RU361155"/>
    </source>
</evidence>
<organism evidence="5 6">
    <name type="scientific">Ranitomeya imitator</name>
    <name type="common">mimic poison frog</name>
    <dbReference type="NCBI Taxonomy" id="111125"/>
    <lineage>
        <taxon>Eukaryota</taxon>
        <taxon>Metazoa</taxon>
        <taxon>Chordata</taxon>
        <taxon>Craniata</taxon>
        <taxon>Vertebrata</taxon>
        <taxon>Euteleostomi</taxon>
        <taxon>Amphibia</taxon>
        <taxon>Batrachia</taxon>
        <taxon>Anura</taxon>
        <taxon>Neobatrachia</taxon>
        <taxon>Hyloidea</taxon>
        <taxon>Dendrobatidae</taxon>
        <taxon>Dendrobatinae</taxon>
        <taxon>Ranitomeya</taxon>
    </lineage>
</organism>
<feature type="domain" description="Sulfotransferase" evidence="4">
    <location>
        <begin position="36"/>
        <end position="84"/>
    </location>
</feature>
<dbReference type="PANTHER" id="PTHR11783">
    <property type="entry name" value="SULFOTRANSFERASE SULT"/>
    <property type="match status" value="1"/>
</dbReference>
<evidence type="ECO:0000259" key="4">
    <source>
        <dbReference type="Pfam" id="PF00685"/>
    </source>
</evidence>
<keyword evidence="6" id="KW-1185">Reference proteome</keyword>
<dbReference type="EMBL" id="CAUEEQ010042370">
    <property type="protein sequence ID" value="CAJ0956691.1"/>
    <property type="molecule type" value="Genomic_DNA"/>
</dbReference>
<reference evidence="5" key="1">
    <citation type="submission" date="2023-07" db="EMBL/GenBank/DDBJ databases">
        <authorList>
            <person name="Stuckert A."/>
        </authorList>
    </citation>
    <scope>NUCLEOTIDE SEQUENCE</scope>
</reference>
<dbReference type="Gene3D" id="3.40.50.300">
    <property type="entry name" value="P-loop containing nucleotide triphosphate hydrolases"/>
    <property type="match status" value="1"/>
</dbReference>
<dbReference type="InterPro" id="IPR027417">
    <property type="entry name" value="P-loop_NTPase"/>
</dbReference>
<sequence length="106" mass="12339">MNSEWRRKDWIKVRGVPIVYAFSQNWERIDNFQARKDDIVVATYPKSGTTWMSEIVDVILNDGDTEKSRRDAIFNRVPMLEFWVPDTVPPGSLNAKTDLPLLKKTL</sequence>
<keyword evidence="2 3" id="KW-0808">Transferase</keyword>
<evidence type="ECO:0000313" key="5">
    <source>
        <dbReference type="EMBL" id="CAJ0956691.1"/>
    </source>
</evidence>
<evidence type="ECO:0000256" key="1">
    <source>
        <dbReference type="ARBA" id="ARBA00005771"/>
    </source>
</evidence>
<dbReference type="EC" id="2.8.2.-" evidence="3"/>
<dbReference type="Proteomes" id="UP001176940">
    <property type="component" value="Unassembled WGS sequence"/>
</dbReference>
<name>A0ABN9M1T1_9NEOB</name>
<comment type="similarity">
    <text evidence="1 3">Belongs to the sulfotransferase 1 family.</text>
</comment>
<evidence type="ECO:0000313" key="6">
    <source>
        <dbReference type="Proteomes" id="UP001176940"/>
    </source>
</evidence>
<dbReference type="InterPro" id="IPR000863">
    <property type="entry name" value="Sulfotransferase_dom"/>
</dbReference>
<accession>A0ABN9M1T1</accession>
<protein>
    <recommendedName>
        <fullName evidence="3">Sulfotransferase</fullName>
        <ecNumber evidence="3">2.8.2.-</ecNumber>
    </recommendedName>
</protein>